<dbReference type="AlphaFoldDB" id="A0A7D5UQ18"/>
<dbReference type="Proteomes" id="UP000510686">
    <property type="component" value="Chromosome 1"/>
</dbReference>
<gene>
    <name evidence="1" type="ORF">G6M90_00g003010</name>
</gene>
<proteinExistence type="predicted"/>
<evidence type="ECO:0000313" key="2">
    <source>
        <dbReference type="Proteomes" id="UP000510686"/>
    </source>
</evidence>
<protein>
    <submittedName>
        <fullName evidence="1">Uncharacterized protein</fullName>
    </submittedName>
</protein>
<name>A0A7D5UQ18_9HYPO</name>
<dbReference type="KEGG" id="mbrn:26244155"/>
<keyword evidence="2" id="KW-1185">Reference proteome</keyword>
<dbReference type="EMBL" id="CP058932">
    <property type="protein sequence ID" value="QLI63857.1"/>
    <property type="molecule type" value="Genomic_DNA"/>
</dbReference>
<sequence>MASHWTYGENFHFWSHVIPEMFDDSDPPGQNFTWGRAAEMMKEKYGQTFRTYKGGTLSSRYSRKRDAYGKIYSGKALAKKVVESLPGQQAVESLQGEDSGATKEQ</sequence>
<evidence type="ECO:0000313" key="1">
    <source>
        <dbReference type="EMBL" id="QLI63857.1"/>
    </source>
</evidence>
<reference evidence="1 2" key="1">
    <citation type="submission" date="2020-07" db="EMBL/GenBank/DDBJ databases">
        <title>Telomere length de novo assembly of all 7 chromosomes of the fungus, Metarhizium brunneum, using a novel assembly pipeline.</title>
        <authorList>
            <person name="Saud z."/>
            <person name="Kortsinoglou A."/>
            <person name="Kouvelis V.N."/>
            <person name="Butt T.M."/>
        </authorList>
    </citation>
    <scope>NUCLEOTIDE SEQUENCE [LARGE SCALE GENOMIC DNA]</scope>
    <source>
        <strain evidence="1 2">4556</strain>
    </source>
</reference>
<dbReference type="GeneID" id="26244155"/>
<accession>A0A7D5UQ18</accession>
<organism evidence="1 2">
    <name type="scientific">Metarhizium brunneum</name>
    <dbReference type="NCBI Taxonomy" id="500148"/>
    <lineage>
        <taxon>Eukaryota</taxon>
        <taxon>Fungi</taxon>
        <taxon>Dikarya</taxon>
        <taxon>Ascomycota</taxon>
        <taxon>Pezizomycotina</taxon>
        <taxon>Sordariomycetes</taxon>
        <taxon>Hypocreomycetidae</taxon>
        <taxon>Hypocreales</taxon>
        <taxon>Clavicipitaceae</taxon>
        <taxon>Metarhizium</taxon>
    </lineage>
</organism>
<dbReference type="RefSeq" id="XP_014542782.1">
    <property type="nucleotide sequence ID" value="XM_014687296.1"/>
</dbReference>